<gene>
    <name evidence="2" type="ORF">CIK66_08475</name>
</gene>
<dbReference type="RefSeq" id="WP_096197011.1">
    <property type="nucleotide sequence ID" value="NZ_BAAAIQ010000055.1"/>
</dbReference>
<dbReference type="InterPro" id="IPR036182">
    <property type="entry name" value="PCuAC_sf"/>
</dbReference>
<dbReference type="AlphaFoldDB" id="A0A2A3YJ08"/>
<dbReference type="SUPFAM" id="SSF110087">
    <property type="entry name" value="DR1885-like metal-binding protein"/>
    <property type="match status" value="1"/>
</dbReference>
<feature type="region of interest" description="Disordered" evidence="1">
    <location>
        <begin position="59"/>
        <end position="85"/>
    </location>
</feature>
<dbReference type="Pfam" id="PF04314">
    <property type="entry name" value="PCuAC"/>
    <property type="match status" value="1"/>
</dbReference>
<accession>A0A2A3YJ08</accession>
<protein>
    <recommendedName>
        <fullName evidence="4">Copper chaperone PCu(A)C</fullName>
    </recommendedName>
</protein>
<dbReference type="Proteomes" id="UP000218598">
    <property type="component" value="Unassembled WGS sequence"/>
</dbReference>
<dbReference type="Gene3D" id="2.60.40.1890">
    <property type="entry name" value="PCu(A)C copper chaperone"/>
    <property type="match status" value="1"/>
</dbReference>
<name>A0A2A3YJ08_9MICO</name>
<comment type="caution">
    <text evidence="2">The sequence shown here is derived from an EMBL/GenBank/DDBJ whole genome shotgun (WGS) entry which is preliminary data.</text>
</comment>
<dbReference type="PANTHER" id="PTHR36302">
    <property type="entry name" value="BLR7088 PROTEIN"/>
    <property type="match status" value="1"/>
</dbReference>
<dbReference type="EMBL" id="NRGR01000015">
    <property type="protein sequence ID" value="PCC39300.1"/>
    <property type="molecule type" value="Genomic_DNA"/>
</dbReference>
<sequence>MSRTTRTAFHPDARSVARSAGRAPAGPTSGAAARAVPRRAALASLLVLPLAACSAGGADGGDGADGDDDSATGASDGGADATASGSITVTDPWVKAADDGMTAAFGTVVNGTGSDLVLTAVTTPATDMVQLHETTSDGSGGMSMQEKEDGFELPAGAELVLEPGGDHIMLMDLPEPLQPGDEIELTLVFSEGTEYPFTATVKDFTGAEENYAPGEGDEASDGGGEHDEHGDHGDHDAEDAHSGHAEHGEDQ</sequence>
<evidence type="ECO:0000256" key="1">
    <source>
        <dbReference type="SAM" id="MobiDB-lite"/>
    </source>
</evidence>
<evidence type="ECO:0000313" key="2">
    <source>
        <dbReference type="EMBL" id="PCC39300.1"/>
    </source>
</evidence>
<dbReference type="InterPro" id="IPR058248">
    <property type="entry name" value="Lxx211020-like"/>
</dbReference>
<keyword evidence="3" id="KW-1185">Reference proteome</keyword>
<dbReference type="PANTHER" id="PTHR36302:SF1">
    <property type="entry name" value="COPPER CHAPERONE PCU(A)C"/>
    <property type="match status" value="1"/>
</dbReference>
<dbReference type="InterPro" id="IPR007410">
    <property type="entry name" value="LpqE-like"/>
</dbReference>
<organism evidence="2 3">
    <name type="scientific">Brachybacterium alimentarium</name>
    <dbReference type="NCBI Taxonomy" id="47845"/>
    <lineage>
        <taxon>Bacteria</taxon>
        <taxon>Bacillati</taxon>
        <taxon>Actinomycetota</taxon>
        <taxon>Actinomycetes</taxon>
        <taxon>Micrococcales</taxon>
        <taxon>Dermabacteraceae</taxon>
        <taxon>Brachybacterium</taxon>
    </lineage>
</organism>
<evidence type="ECO:0008006" key="4">
    <source>
        <dbReference type="Google" id="ProtNLM"/>
    </source>
</evidence>
<reference evidence="2 3" key="1">
    <citation type="journal article" date="2017" name="Elife">
        <title>Extensive horizontal gene transfer in cheese-associated bacteria.</title>
        <authorList>
            <person name="Bonham K.S."/>
            <person name="Wolfe B.E."/>
            <person name="Dutton R.J."/>
        </authorList>
    </citation>
    <scope>NUCLEOTIDE SEQUENCE [LARGE SCALE GENOMIC DNA]</scope>
    <source>
        <strain evidence="2 3">341_9</strain>
    </source>
</reference>
<evidence type="ECO:0000313" key="3">
    <source>
        <dbReference type="Proteomes" id="UP000218598"/>
    </source>
</evidence>
<feature type="compositionally biased region" description="Basic and acidic residues" evidence="1">
    <location>
        <begin position="223"/>
        <end position="251"/>
    </location>
</feature>
<feature type="region of interest" description="Disordered" evidence="1">
    <location>
        <begin position="1"/>
        <end position="34"/>
    </location>
</feature>
<feature type="compositionally biased region" description="Low complexity" evidence="1">
    <location>
        <begin position="71"/>
        <end position="85"/>
    </location>
</feature>
<proteinExistence type="predicted"/>
<feature type="region of interest" description="Disordered" evidence="1">
    <location>
        <begin position="205"/>
        <end position="251"/>
    </location>
</feature>
<dbReference type="OrthoDB" id="9796962at2"/>